<dbReference type="EMBL" id="JAHLQK010000001">
    <property type="protein sequence ID" value="MBU5675711.1"/>
    <property type="molecule type" value="Genomic_DNA"/>
</dbReference>
<evidence type="ECO:0000313" key="1">
    <source>
        <dbReference type="EMBL" id="MBU5675711.1"/>
    </source>
</evidence>
<dbReference type="RefSeq" id="WP_216415167.1">
    <property type="nucleotide sequence ID" value="NZ_JAHLQK010000001.1"/>
</dbReference>
<organism evidence="1 2">
    <name type="scientific">Alkaliphilus flagellatus</name>
    <dbReference type="NCBI Taxonomy" id="2841507"/>
    <lineage>
        <taxon>Bacteria</taxon>
        <taxon>Bacillati</taxon>
        <taxon>Bacillota</taxon>
        <taxon>Clostridia</taxon>
        <taxon>Peptostreptococcales</taxon>
        <taxon>Natronincolaceae</taxon>
        <taxon>Alkaliphilus</taxon>
    </lineage>
</organism>
<dbReference type="Proteomes" id="UP000779508">
    <property type="component" value="Unassembled WGS sequence"/>
</dbReference>
<gene>
    <name evidence="1" type="ORF">KQI88_04715</name>
</gene>
<evidence type="ECO:0000313" key="2">
    <source>
        <dbReference type="Proteomes" id="UP000779508"/>
    </source>
</evidence>
<accession>A0ABS6FZN7</accession>
<sequence length="76" mass="8289">MRVIIIGGLAGGTGTAARLRRLPYAEKLESLWLSAADSINNCLKTPASHPLKHPLFDKGSDSACHENIKKEQIEFT</sequence>
<protein>
    <submittedName>
        <fullName evidence="1">Uncharacterized protein</fullName>
    </submittedName>
</protein>
<keyword evidence="2" id="KW-1185">Reference proteome</keyword>
<name>A0ABS6FZN7_9FIRM</name>
<comment type="caution">
    <text evidence="1">The sequence shown here is derived from an EMBL/GenBank/DDBJ whole genome shotgun (WGS) entry which is preliminary data.</text>
</comment>
<proteinExistence type="predicted"/>
<reference evidence="1 2" key="1">
    <citation type="submission" date="2021-06" db="EMBL/GenBank/DDBJ databases">
        <authorList>
            <person name="Sun Q."/>
            <person name="Li D."/>
        </authorList>
    </citation>
    <scope>NUCLEOTIDE SEQUENCE [LARGE SCALE GENOMIC DNA]</scope>
    <source>
        <strain evidence="1 2">MSJ-5</strain>
    </source>
</reference>